<reference evidence="3" key="2">
    <citation type="submission" date="2020-05" db="UniProtKB">
        <authorList>
            <consortium name="EnsemblMetazoa"/>
        </authorList>
    </citation>
    <scope>IDENTIFICATION</scope>
</reference>
<organism evidence="2">
    <name type="scientific">Anopheles sinensis</name>
    <name type="common">Mosquito</name>
    <dbReference type="NCBI Taxonomy" id="74873"/>
    <lineage>
        <taxon>Eukaryota</taxon>
        <taxon>Metazoa</taxon>
        <taxon>Ecdysozoa</taxon>
        <taxon>Arthropoda</taxon>
        <taxon>Hexapoda</taxon>
        <taxon>Insecta</taxon>
        <taxon>Pterygota</taxon>
        <taxon>Neoptera</taxon>
        <taxon>Endopterygota</taxon>
        <taxon>Diptera</taxon>
        <taxon>Nematocera</taxon>
        <taxon>Culicoidea</taxon>
        <taxon>Culicidae</taxon>
        <taxon>Anophelinae</taxon>
        <taxon>Anopheles</taxon>
    </lineage>
</organism>
<dbReference type="STRING" id="74873.A0A084VHB2"/>
<keyword evidence="1" id="KW-1133">Transmembrane helix</keyword>
<proteinExistence type="predicted"/>
<dbReference type="OMA" id="YYFKFVV"/>
<dbReference type="AlphaFoldDB" id="A0A084VHB2"/>
<protein>
    <submittedName>
        <fullName evidence="2 3">Uncharacterized protein</fullName>
    </submittedName>
</protein>
<gene>
    <name evidence="2" type="ORF">ZHAS_00004651</name>
</gene>
<dbReference type="Proteomes" id="UP000030765">
    <property type="component" value="Unassembled WGS sequence"/>
</dbReference>
<evidence type="ECO:0000256" key="1">
    <source>
        <dbReference type="SAM" id="Phobius"/>
    </source>
</evidence>
<keyword evidence="1" id="KW-0472">Membrane</keyword>
<sequence>MISNYTELFLICAIILMPIFYETSSRFRYYFKFVVYYGVVILNSFMLIPVFCLRPCNVRNLV</sequence>
<dbReference type="EMBL" id="KE524842">
    <property type="protein sequence ID" value="KFB37356.1"/>
    <property type="molecule type" value="Genomic_DNA"/>
</dbReference>
<accession>A0A084VHB2</accession>
<dbReference type="VEuPathDB" id="VectorBase:ASIC004651"/>
<evidence type="ECO:0000313" key="4">
    <source>
        <dbReference type="Proteomes" id="UP000030765"/>
    </source>
</evidence>
<dbReference type="EMBL" id="ATLV01013150">
    <property type="status" value="NOT_ANNOTATED_CDS"/>
    <property type="molecule type" value="Genomic_DNA"/>
</dbReference>
<feature type="transmembrane region" description="Helical" evidence="1">
    <location>
        <begin position="5"/>
        <end position="21"/>
    </location>
</feature>
<reference evidence="2 4" key="1">
    <citation type="journal article" date="2014" name="BMC Genomics">
        <title>Genome sequence of Anopheles sinensis provides insight into genetics basis of mosquito competence for malaria parasites.</title>
        <authorList>
            <person name="Zhou D."/>
            <person name="Zhang D."/>
            <person name="Ding G."/>
            <person name="Shi L."/>
            <person name="Hou Q."/>
            <person name="Ye Y."/>
            <person name="Xu Y."/>
            <person name="Zhou H."/>
            <person name="Xiong C."/>
            <person name="Li S."/>
            <person name="Yu J."/>
            <person name="Hong S."/>
            <person name="Yu X."/>
            <person name="Zou P."/>
            <person name="Chen C."/>
            <person name="Chang X."/>
            <person name="Wang W."/>
            <person name="Lv Y."/>
            <person name="Sun Y."/>
            <person name="Ma L."/>
            <person name="Shen B."/>
            <person name="Zhu C."/>
        </authorList>
    </citation>
    <scope>NUCLEOTIDE SEQUENCE [LARGE SCALE GENOMIC DNA]</scope>
</reference>
<keyword evidence="1" id="KW-0812">Transmembrane</keyword>
<evidence type="ECO:0000313" key="3">
    <source>
        <dbReference type="EnsemblMetazoa" id="ASIC004651-PA"/>
    </source>
</evidence>
<dbReference type="EnsemblMetazoa" id="ASIC004651-RA">
    <property type="protein sequence ID" value="ASIC004651-PA"/>
    <property type="gene ID" value="ASIC004651"/>
</dbReference>
<feature type="transmembrane region" description="Helical" evidence="1">
    <location>
        <begin position="33"/>
        <end position="53"/>
    </location>
</feature>
<keyword evidence="4" id="KW-1185">Reference proteome</keyword>
<name>A0A084VHB2_ANOSI</name>
<evidence type="ECO:0000313" key="2">
    <source>
        <dbReference type="EMBL" id="KFB37356.1"/>
    </source>
</evidence>